<protein>
    <submittedName>
        <fullName evidence="2">Uncharacterized protein</fullName>
    </submittedName>
</protein>
<reference evidence="2" key="1">
    <citation type="journal article" date="2020" name="Stud. Mycol.">
        <title>101 Dothideomycetes genomes: a test case for predicting lifestyles and emergence of pathogens.</title>
        <authorList>
            <person name="Haridas S."/>
            <person name="Albert R."/>
            <person name="Binder M."/>
            <person name="Bloem J."/>
            <person name="Labutti K."/>
            <person name="Salamov A."/>
            <person name="Andreopoulos B."/>
            <person name="Baker S."/>
            <person name="Barry K."/>
            <person name="Bills G."/>
            <person name="Bluhm B."/>
            <person name="Cannon C."/>
            <person name="Castanera R."/>
            <person name="Culley D."/>
            <person name="Daum C."/>
            <person name="Ezra D."/>
            <person name="Gonzalez J."/>
            <person name="Henrissat B."/>
            <person name="Kuo A."/>
            <person name="Liang C."/>
            <person name="Lipzen A."/>
            <person name="Lutzoni F."/>
            <person name="Magnuson J."/>
            <person name="Mondo S."/>
            <person name="Nolan M."/>
            <person name="Ohm R."/>
            <person name="Pangilinan J."/>
            <person name="Park H.-J."/>
            <person name="Ramirez L."/>
            <person name="Alfaro M."/>
            <person name="Sun H."/>
            <person name="Tritt A."/>
            <person name="Yoshinaga Y."/>
            <person name="Zwiers L.-H."/>
            <person name="Turgeon B."/>
            <person name="Goodwin S."/>
            <person name="Spatafora J."/>
            <person name="Crous P."/>
            <person name="Grigoriev I."/>
        </authorList>
    </citation>
    <scope>NUCLEOTIDE SEQUENCE</scope>
    <source>
        <strain evidence="2">CBS 175.79</strain>
    </source>
</reference>
<sequence>MHACIPPPVKRIYTQHSTQYLTLPPSSHQPTNQPTKSNPTPKNKRKDTTFFHTHLLLI</sequence>
<name>A0A6A5XKH0_9PLEO</name>
<dbReference type="AlphaFoldDB" id="A0A6A5XKH0"/>
<evidence type="ECO:0000313" key="2">
    <source>
        <dbReference type="EMBL" id="KAF2013379.1"/>
    </source>
</evidence>
<accession>A0A6A5XKH0</accession>
<keyword evidence="3" id="KW-1185">Reference proteome</keyword>
<feature type="compositionally biased region" description="Polar residues" evidence="1">
    <location>
        <begin position="21"/>
        <end position="41"/>
    </location>
</feature>
<evidence type="ECO:0000256" key="1">
    <source>
        <dbReference type="SAM" id="MobiDB-lite"/>
    </source>
</evidence>
<dbReference type="GeneID" id="54279633"/>
<organism evidence="2 3">
    <name type="scientific">Aaosphaeria arxii CBS 175.79</name>
    <dbReference type="NCBI Taxonomy" id="1450172"/>
    <lineage>
        <taxon>Eukaryota</taxon>
        <taxon>Fungi</taxon>
        <taxon>Dikarya</taxon>
        <taxon>Ascomycota</taxon>
        <taxon>Pezizomycotina</taxon>
        <taxon>Dothideomycetes</taxon>
        <taxon>Pleosporomycetidae</taxon>
        <taxon>Pleosporales</taxon>
        <taxon>Pleosporales incertae sedis</taxon>
        <taxon>Aaosphaeria</taxon>
    </lineage>
</organism>
<evidence type="ECO:0000313" key="3">
    <source>
        <dbReference type="Proteomes" id="UP000799778"/>
    </source>
</evidence>
<dbReference type="RefSeq" id="XP_033381718.1">
    <property type="nucleotide sequence ID" value="XM_033522236.1"/>
</dbReference>
<dbReference type="Proteomes" id="UP000799778">
    <property type="component" value="Unassembled WGS sequence"/>
</dbReference>
<dbReference type="EMBL" id="ML978071">
    <property type="protein sequence ID" value="KAF2013379.1"/>
    <property type="molecule type" value="Genomic_DNA"/>
</dbReference>
<gene>
    <name evidence="2" type="ORF">BU24DRAFT_236208</name>
</gene>
<feature type="region of interest" description="Disordered" evidence="1">
    <location>
        <begin position="21"/>
        <end position="49"/>
    </location>
</feature>
<proteinExistence type="predicted"/>